<dbReference type="OrthoDB" id="1013770at2"/>
<sequence>MKRITTLILSLSLFGALAFGQSPEKLYAGDKSVKQPTITMPATDSLSRQEISTIAPAPVNLPSFYLNDSLSQKVQQLPKPVFSRGPFFINEQFSVALGKSSYNFKYENITSFGTSFLFRPLNKLTFEVSPVIAHYFFGNKQLSPFTDFSCSFGAQYNLSEKVAVKAFGQVSASTNTNKFYGYAPFVPQNAYGVGLKYKANKNLSFEVSVEQSQYNGMWYNEHNGMQTTY</sequence>
<reference evidence="3" key="2">
    <citation type="journal article" date="2017" name="Genome Announc.">
        <title>Draft genome sequence of Paludibacter jiangxiensis NM7(T), a propionate-producing fermentative bacterium.</title>
        <authorList>
            <person name="Qiu Y.-L."/>
            <person name="Tourlousse D.M."/>
            <person name="Matsuura N."/>
            <person name="Ohashi A."/>
            <person name="Sekiguchi Y."/>
        </authorList>
    </citation>
    <scope>NUCLEOTIDE SEQUENCE [LARGE SCALE GENOMIC DNA]</scope>
    <source>
        <strain evidence="3">NM7</strain>
    </source>
</reference>
<keyword evidence="3" id="KW-1185">Reference proteome</keyword>
<feature type="signal peptide" evidence="1">
    <location>
        <begin position="1"/>
        <end position="18"/>
    </location>
</feature>
<dbReference type="InterPro" id="IPR011250">
    <property type="entry name" value="OMP/PagP_B-barrel"/>
</dbReference>
<organism evidence="2 3">
    <name type="scientific">Paludibacter jiangxiensis</name>
    <dbReference type="NCBI Taxonomy" id="681398"/>
    <lineage>
        <taxon>Bacteria</taxon>
        <taxon>Pseudomonadati</taxon>
        <taxon>Bacteroidota</taxon>
        <taxon>Bacteroidia</taxon>
        <taxon>Bacteroidales</taxon>
        <taxon>Paludibacteraceae</taxon>
        <taxon>Paludibacter</taxon>
    </lineage>
</organism>
<evidence type="ECO:0000256" key="1">
    <source>
        <dbReference type="SAM" id="SignalP"/>
    </source>
</evidence>
<evidence type="ECO:0008006" key="4">
    <source>
        <dbReference type="Google" id="ProtNLM"/>
    </source>
</evidence>
<accession>A0A170ZXR4</accession>
<dbReference type="SUPFAM" id="SSF56925">
    <property type="entry name" value="OMPA-like"/>
    <property type="match status" value="1"/>
</dbReference>
<reference evidence="3" key="1">
    <citation type="submission" date="2016-04" db="EMBL/GenBank/DDBJ databases">
        <title>Draft genome sequence of Paludibacter jiangxiensis strain NM7.</title>
        <authorList>
            <person name="Qiu Y."/>
            <person name="Matsuura N."/>
            <person name="Ohashi A."/>
            <person name="Tourlousse M.D."/>
            <person name="Sekiguchi Y."/>
        </authorList>
    </citation>
    <scope>NUCLEOTIDE SEQUENCE [LARGE SCALE GENOMIC DNA]</scope>
    <source>
        <strain evidence="3">NM7</strain>
    </source>
</reference>
<keyword evidence="1" id="KW-0732">Signal</keyword>
<dbReference type="Proteomes" id="UP000076586">
    <property type="component" value="Unassembled WGS sequence"/>
</dbReference>
<dbReference type="RefSeq" id="WP_068703994.1">
    <property type="nucleotide sequence ID" value="NZ_BDCR01000003.1"/>
</dbReference>
<proteinExistence type="predicted"/>
<feature type="chain" id="PRO_5007905166" description="Outer membrane protein beta-barrel domain-containing protein" evidence="1">
    <location>
        <begin position="19"/>
        <end position="229"/>
    </location>
</feature>
<comment type="caution">
    <text evidence="2">The sequence shown here is derived from an EMBL/GenBank/DDBJ whole genome shotgun (WGS) entry which is preliminary data.</text>
</comment>
<evidence type="ECO:0000313" key="2">
    <source>
        <dbReference type="EMBL" id="GAT63120.1"/>
    </source>
</evidence>
<name>A0A170ZXR4_9BACT</name>
<dbReference type="AlphaFoldDB" id="A0A170ZXR4"/>
<gene>
    <name evidence="2" type="ORF">PJIAN_3434</name>
</gene>
<evidence type="ECO:0000313" key="3">
    <source>
        <dbReference type="Proteomes" id="UP000076586"/>
    </source>
</evidence>
<dbReference type="EMBL" id="BDCR01000003">
    <property type="protein sequence ID" value="GAT63120.1"/>
    <property type="molecule type" value="Genomic_DNA"/>
</dbReference>
<protein>
    <recommendedName>
        <fullName evidence="4">Outer membrane protein beta-barrel domain-containing protein</fullName>
    </recommendedName>
</protein>